<dbReference type="InterPro" id="IPR002052">
    <property type="entry name" value="DNA_methylase_N6_adenine_CS"/>
</dbReference>
<dbReference type="InterPro" id="IPR007848">
    <property type="entry name" value="Small_mtfrase_dom"/>
</dbReference>
<evidence type="ECO:0000313" key="18">
    <source>
        <dbReference type="Ensembl" id="ENSVURP00010008262.1"/>
    </source>
</evidence>
<evidence type="ECO:0000256" key="10">
    <source>
        <dbReference type="ARBA" id="ARBA00062344"/>
    </source>
</evidence>
<dbReference type="InterPro" id="IPR029063">
    <property type="entry name" value="SAM-dependent_MTases_sf"/>
</dbReference>
<dbReference type="GO" id="GO:0032259">
    <property type="term" value="P:methylation"/>
    <property type="evidence" value="ECO:0007669"/>
    <property type="project" value="UniProtKB-KW"/>
</dbReference>
<gene>
    <name evidence="18" type="primary">N6AMT1</name>
    <name evidence="18" type="synonym">HEMK2</name>
</gene>
<dbReference type="GO" id="GO:0030791">
    <property type="term" value="F:arsenite methyltransferase activity"/>
    <property type="evidence" value="ECO:0007669"/>
    <property type="project" value="Ensembl"/>
</dbReference>
<dbReference type="CDD" id="cd02440">
    <property type="entry name" value="AdoMet_MTases"/>
    <property type="match status" value="1"/>
</dbReference>
<evidence type="ECO:0000256" key="15">
    <source>
        <dbReference type="ARBA" id="ARBA00093624"/>
    </source>
</evidence>
<dbReference type="GO" id="GO:0009404">
    <property type="term" value="P:toxin metabolic process"/>
    <property type="evidence" value="ECO:0007669"/>
    <property type="project" value="Ensembl"/>
</dbReference>
<comment type="catalytic activity">
    <reaction evidence="8">
        <text>methylarsonous acid + S-adenosyl-L-methionine = dimethylarsinate + S-adenosyl-L-homocysteine + 2 H(+)</text>
        <dbReference type="Rhea" id="RHEA:11684"/>
        <dbReference type="ChEBI" id="CHEBI:15378"/>
        <dbReference type="ChEBI" id="CHEBI:16223"/>
        <dbReference type="ChEBI" id="CHEBI:17826"/>
        <dbReference type="ChEBI" id="CHEBI:57856"/>
        <dbReference type="ChEBI" id="CHEBI:59789"/>
    </reaction>
</comment>
<evidence type="ECO:0000256" key="6">
    <source>
        <dbReference type="ARBA" id="ARBA00023242"/>
    </source>
</evidence>
<dbReference type="InterPro" id="IPR004557">
    <property type="entry name" value="PrmC-related"/>
</dbReference>
<dbReference type="GO" id="GO:0140984">
    <property type="term" value="F:histone H4K12 methyltransferase activity"/>
    <property type="evidence" value="ECO:0007669"/>
    <property type="project" value="Ensembl"/>
</dbReference>
<dbReference type="FunFam" id="3.40.50.150:FF:000077">
    <property type="entry name" value="HemK methyltransferase family member 2"/>
    <property type="match status" value="1"/>
</dbReference>
<dbReference type="GO" id="GO:0035657">
    <property type="term" value="C:eRF1 methyltransferase complex"/>
    <property type="evidence" value="ECO:0007669"/>
    <property type="project" value="TreeGrafter"/>
</dbReference>
<comment type="subunit">
    <text evidence="10">Heterodimer; heterodimerization with TRMT112 is required for S-adenosyl-L-methionine-binding.</text>
</comment>
<keyword evidence="4" id="KW-0808">Transferase</keyword>
<dbReference type="PANTHER" id="PTHR45875:SF1">
    <property type="entry name" value="METHYLTRANSFERASE N6AMT1"/>
    <property type="match status" value="1"/>
</dbReference>
<comment type="catalytic activity">
    <reaction evidence="7">
        <text>L-lysyl-[histone] + S-adenosyl-L-methionine = N(6)-methyl-L-lysyl-[histone] + S-adenosyl-L-homocysteine + H(+)</text>
        <dbReference type="Rhea" id="RHEA:10024"/>
        <dbReference type="Rhea" id="RHEA-COMP:9845"/>
        <dbReference type="Rhea" id="RHEA-COMP:9846"/>
        <dbReference type="ChEBI" id="CHEBI:15378"/>
        <dbReference type="ChEBI" id="CHEBI:29969"/>
        <dbReference type="ChEBI" id="CHEBI:57856"/>
        <dbReference type="ChEBI" id="CHEBI:59789"/>
        <dbReference type="ChEBI" id="CHEBI:61929"/>
    </reaction>
    <physiologicalReaction direction="left-to-right" evidence="7">
        <dbReference type="Rhea" id="RHEA:10025"/>
    </physiologicalReaction>
</comment>
<keyword evidence="3" id="KW-0489">Methyltransferase</keyword>
<dbReference type="PANTHER" id="PTHR45875">
    <property type="entry name" value="METHYLTRANSFERASE N6AMT1"/>
    <property type="match status" value="1"/>
</dbReference>
<keyword evidence="6" id="KW-0539">Nucleus</keyword>
<dbReference type="GO" id="GO:0003676">
    <property type="term" value="F:nucleic acid binding"/>
    <property type="evidence" value="ECO:0007669"/>
    <property type="project" value="InterPro"/>
</dbReference>
<organism evidence="18 19">
    <name type="scientific">Vombatus ursinus</name>
    <name type="common">Common wombat</name>
    <dbReference type="NCBI Taxonomy" id="29139"/>
    <lineage>
        <taxon>Eukaryota</taxon>
        <taxon>Metazoa</taxon>
        <taxon>Chordata</taxon>
        <taxon>Craniata</taxon>
        <taxon>Vertebrata</taxon>
        <taxon>Euteleostomi</taxon>
        <taxon>Mammalia</taxon>
        <taxon>Metatheria</taxon>
        <taxon>Diprotodontia</taxon>
        <taxon>Vombatidae</taxon>
        <taxon>Vombatus</taxon>
    </lineage>
</organism>
<dbReference type="GO" id="GO:0036009">
    <property type="term" value="F:protein-glutamine N-methyltransferase activity"/>
    <property type="evidence" value="ECO:0007669"/>
    <property type="project" value="Ensembl"/>
</dbReference>
<dbReference type="GO" id="GO:1904047">
    <property type="term" value="F:S-adenosyl-L-methionine binding"/>
    <property type="evidence" value="ECO:0007669"/>
    <property type="project" value="Ensembl"/>
</dbReference>
<name>A0A4X2KFT1_VOMUR</name>
<dbReference type="GeneTree" id="ENSGT00390000013073"/>
<comment type="subcellular location">
    <subcellularLocation>
        <location evidence="1">Nucleus</location>
    </subcellularLocation>
</comment>
<evidence type="ECO:0000256" key="14">
    <source>
        <dbReference type="ARBA" id="ARBA00083337"/>
    </source>
</evidence>
<evidence type="ECO:0000256" key="2">
    <source>
        <dbReference type="ARBA" id="ARBA00006149"/>
    </source>
</evidence>
<dbReference type="PROSITE" id="PS00092">
    <property type="entry name" value="N6_MTASE"/>
    <property type="match status" value="1"/>
</dbReference>
<dbReference type="InterPro" id="IPR052190">
    <property type="entry name" value="Euk-Arch_PrmC-MTase"/>
</dbReference>
<reference evidence="18" key="3">
    <citation type="submission" date="2025-09" db="UniProtKB">
        <authorList>
            <consortium name="Ensembl"/>
        </authorList>
    </citation>
    <scope>IDENTIFICATION</scope>
</reference>
<dbReference type="GO" id="GO:0030307">
    <property type="term" value="P:positive regulation of cell growth"/>
    <property type="evidence" value="ECO:0007669"/>
    <property type="project" value="Ensembl"/>
</dbReference>
<dbReference type="STRING" id="29139.ENSVURP00010008262"/>
<dbReference type="NCBIfam" id="TIGR00537">
    <property type="entry name" value="hemK_rel_arch"/>
    <property type="match status" value="1"/>
</dbReference>
<reference evidence="18" key="2">
    <citation type="submission" date="2025-08" db="UniProtKB">
        <authorList>
            <consortium name="Ensembl"/>
        </authorList>
    </citation>
    <scope>IDENTIFICATION</scope>
</reference>
<dbReference type="GO" id="GO:0005634">
    <property type="term" value="C:nucleus"/>
    <property type="evidence" value="ECO:0007669"/>
    <property type="project" value="UniProtKB-SubCell"/>
</dbReference>
<accession>A0A4X2KFT1</accession>
<keyword evidence="19" id="KW-1185">Reference proteome</keyword>
<comment type="similarity">
    <text evidence="2">Belongs to the eukaryotic/archaeal PrmC-related family.</text>
</comment>
<evidence type="ECO:0000256" key="13">
    <source>
        <dbReference type="ARBA" id="ARBA00080992"/>
    </source>
</evidence>
<proteinExistence type="inferred from homology"/>
<dbReference type="OMA" id="EWDDWME"/>
<evidence type="ECO:0000256" key="7">
    <source>
        <dbReference type="ARBA" id="ARBA00048619"/>
    </source>
</evidence>
<dbReference type="Gene3D" id="3.40.50.150">
    <property type="entry name" value="Vaccinia Virus protein VP39"/>
    <property type="match status" value="1"/>
</dbReference>
<reference evidence="19" key="1">
    <citation type="submission" date="2018-12" db="EMBL/GenBank/DDBJ databases">
        <authorList>
            <person name="Yazar S."/>
        </authorList>
    </citation>
    <scope>NUCLEOTIDE SEQUENCE [LARGE SCALE GENOMIC DNA]</scope>
</reference>
<dbReference type="AlphaFoldDB" id="A0A4X2KFT1"/>
<evidence type="ECO:0000256" key="16">
    <source>
        <dbReference type="ARBA" id="ARBA00093667"/>
    </source>
</evidence>
<evidence type="ECO:0000313" key="19">
    <source>
        <dbReference type="Proteomes" id="UP000314987"/>
    </source>
</evidence>
<dbReference type="Proteomes" id="UP000314987">
    <property type="component" value="Unassembled WGS sequence"/>
</dbReference>
<sequence>MLREDGALLGQMSSRLRAPEATHARRGSAVMAQGGWAPPRFSTPLHGHMGQGAFQEVYEPAEDTFLLLDALEAGAEELMGVEISLEIGSGSGIVSAFLASIIGPQALYMCTDINPKAADCTLETALCNKVHIQPIITDLAKGLLPRLFRKVDLLVFNPPYVVTPSEEVGSHGIEAAWAGGRNGREVMDRFFPLVADLLSPEGFFYLVTIKENNPDEIMETMKKYGLQGKIVLSRQAGQEILSVLKFNKF</sequence>
<evidence type="ECO:0000256" key="4">
    <source>
        <dbReference type="ARBA" id="ARBA00022679"/>
    </source>
</evidence>
<evidence type="ECO:0000256" key="8">
    <source>
        <dbReference type="ARBA" id="ARBA00050903"/>
    </source>
</evidence>
<evidence type="ECO:0000256" key="1">
    <source>
        <dbReference type="ARBA" id="ARBA00004123"/>
    </source>
</evidence>
<dbReference type="GO" id="GO:0009007">
    <property type="term" value="F:site-specific DNA-methyltransferase (adenine-specific) activity"/>
    <property type="evidence" value="ECO:0007669"/>
    <property type="project" value="Ensembl"/>
</dbReference>
<comment type="function">
    <text evidence="9">Methyltransferase that can methylate proteins and, to a lower extent, arsenic. Catalytic subunit of a heterodimer with TRMT112, which monomethylates 'Lys-12' of histone H4 (H4K12me1), a modification present at the promoters of numerous genes encoding cell cycle regulators. Catalytic subunit of a heterodimer with TRMT112, which catalyzes N5-methylation of Glu residue of proteins with a Gly-Gln-Xaa-Xaa-Xaa-Arg motif. Methylates ETF1 on 'Gln-185'; ETF1 needs to be complexed to ERF3 in its GTP-bound form to be efficiently methylated. May also play a role in the modulation of arsenic-induced toxicity by mediating the conversion of monomethylarsonous acid (3+) into the less toxic dimethylarsonic acid. It however only plays a limited role in arsenic metabolism compared with AS3MT.</text>
</comment>
<evidence type="ECO:0000259" key="17">
    <source>
        <dbReference type="Pfam" id="PF05175"/>
    </source>
</evidence>
<evidence type="ECO:0000256" key="3">
    <source>
        <dbReference type="ARBA" id="ARBA00022603"/>
    </source>
</evidence>
<dbReference type="GO" id="GO:0045815">
    <property type="term" value="P:transcription initiation-coupled chromatin remodeling"/>
    <property type="evidence" value="ECO:0007669"/>
    <property type="project" value="Ensembl"/>
</dbReference>
<evidence type="ECO:0000256" key="5">
    <source>
        <dbReference type="ARBA" id="ARBA00022691"/>
    </source>
</evidence>
<dbReference type="GO" id="GO:0045814">
    <property type="term" value="P:negative regulation of gene expression, epigenetic"/>
    <property type="evidence" value="ECO:0007669"/>
    <property type="project" value="Ensembl"/>
</dbReference>
<dbReference type="Ensembl" id="ENSVURT00010009374.1">
    <property type="protein sequence ID" value="ENSVURP00010008262.1"/>
    <property type="gene ID" value="ENSVURG00010006401.1"/>
</dbReference>
<dbReference type="SUPFAM" id="SSF53335">
    <property type="entry name" value="S-adenosyl-L-methionine-dependent methyltransferases"/>
    <property type="match status" value="1"/>
</dbReference>
<evidence type="ECO:0000256" key="9">
    <source>
        <dbReference type="ARBA" id="ARBA00053180"/>
    </source>
</evidence>
<dbReference type="Pfam" id="PF05175">
    <property type="entry name" value="MTS"/>
    <property type="match status" value="1"/>
</dbReference>
<protein>
    <recommendedName>
        <fullName evidence="15">Methyltransferase HEMK2</fullName>
    </recommendedName>
    <alternativeName>
        <fullName evidence="14">HemK methyltransferase family member 2</fullName>
    </alternativeName>
    <alternativeName>
        <fullName evidence="12">Lysine N-methyltransferase 9</fullName>
    </alternativeName>
    <alternativeName>
        <fullName evidence="11">Methylarsonite methyltransferase N6AMT1</fullName>
    </alternativeName>
    <alternativeName>
        <fullName evidence="16">Methyltransferase N6AMT1</fullName>
    </alternativeName>
    <alternativeName>
        <fullName evidence="13">Protein N(5)-glutamine methyltransferase</fullName>
    </alternativeName>
</protein>
<evidence type="ECO:0000256" key="12">
    <source>
        <dbReference type="ARBA" id="ARBA00076540"/>
    </source>
</evidence>
<dbReference type="GO" id="GO:0018872">
    <property type="term" value="P:arsonoacetate metabolic process"/>
    <property type="evidence" value="ECO:0007669"/>
    <property type="project" value="Ensembl"/>
</dbReference>
<feature type="domain" description="Methyltransferase small" evidence="17">
    <location>
        <begin position="84"/>
        <end position="163"/>
    </location>
</feature>
<keyword evidence="5" id="KW-0949">S-adenosyl-L-methionine</keyword>
<evidence type="ECO:0000256" key="11">
    <source>
        <dbReference type="ARBA" id="ARBA00075330"/>
    </source>
</evidence>